<accession>A0A2N9JJU2</accession>
<feature type="domain" description="N-acetyltransferase" evidence="1">
    <location>
        <begin position="6"/>
        <end position="93"/>
    </location>
</feature>
<protein>
    <submittedName>
        <fullName evidence="2">Acetyltransferase</fullName>
    </submittedName>
</protein>
<organism evidence="2 3">
    <name type="scientific">Micropruina glycogenica</name>
    <dbReference type="NCBI Taxonomy" id="75385"/>
    <lineage>
        <taxon>Bacteria</taxon>
        <taxon>Bacillati</taxon>
        <taxon>Actinomycetota</taxon>
        <taxon>Actinomycetes</taxon>
        <taxon>Propionibacteriales</taxon>
        <taxon>Nocardioidaceae</taxon>
        <taxon>Micropruina</taxon>
    </lineage>
</organism>
<evidence type="ECO:0000259" key="1">
    <source>
        <dbReference type="PROSITE" id="PS51729"/>
    </source>
</evidence>
<evidence type="ECO:0000313" key="3">
    <source>
        <dbReference type="Proteomes" id="UP000238164"/>
    </source>
</evidence>
<dbReference type="SUPFAM" id="SSF55729">
    <property type="entry name" value="Acyl-CoA N-acyltransferases (Nat)"/>
    <property type="match status" value="1"/>
</dbReference>
<dbReference type="PANTHER" id="PTHR31435">
    <property type="entry name" value="PROTEIN NATD1"/>
    <property type="match status" value="1"/>
</dbReference>
<dbReference type="InterPro" id="IPR016181">
    <property type="entry name" value="Acyl_CoA_acyltransferase"/>
</dbReference>
<dbReference type="Gene3D" id="3.40.630.30">
    <property type="match status" value="1"/>
</dbReference>
<dbReference type="KEGG" id="mgg:MPLG2_3284"/>
<dbReference type="Proteomes" id="UP000238164">
    <property type="component" value="Chromosome 1"/>
</dbReference>
<sequence>MGETVEHNARKSRFEIHVDGALAGVAHYDLSNGVADFDHTEVSPAYNGRGLGTTLVKGALDQVRAAGTWKVRATCPFVVTFLKRHPEYDDLVVP</sequence>
<dbReference type="CDD" id="cd04301">
    <property type="entry name" value="NAT_SF"/>
    <property type="match status" value="1"/>
</dbReference>
<dbReference type="OrthoDB" id="5405911at2"/>
<dbReference type="PROSITE" id="PS51729">
    <property type="entry name" value="GNAT_YJDJ"/>
    <property type="match status" value="1"/>
</dbReference>
<proteinExistence type="predicted"/>
<dbReference type="GO" id="GO:0016740">
    <property type="term" value="F:transferase activity"/>
    <property type="evidence" value="ECO:0007669"/>
    <property type="project" value="UniProtKB-KW"/>
</dbReference>
<dbReference type="Pfam" id="PF14542">
    <property type="entry name" value="Acetyltransf_CG"/>
    <property type="match status" value="1"/>
</dbReference>
<dbReference type="InterPro" id="IPR031165">
    <property type="entry name" value="GNAT_YJDJ"/>
</dbReference>
<keyword evidence="3" id="KW-1185">Reference proteome</keyword>
<name>A0A2N9JJU2_9ACTN</name>
<dbReference type="AlphaFoldDB" id="A0A2N9JJU2"/>
<dbReference type="RefSeq" id="WP_105186853.1">
    <property type="nucleotide sequence ID" value="NZ_BAAAGO010000001.1"/>
</dbReference>
<keyword evidence="2" id="KW-0808">Transferase</keyword>
<dbReference type="PANTHER" id="PTHR31435:SF10">
    <property type="entry name" value="BSR4717 PROTEIN"/>
    <property type="match status" value="1"/>
</dbReference>
<gene>
    <name evidence="2" type="ORF">MPLG2_3284</name>
</gene>
<dbReference type="InterPro" id="IPR045057">
    <property type="entry name" value="Gcn5-rel_NAT"/>
</dbReference>
<evidence type="ECO:0000313" key="2">
    <source>
        <dbReference type="EMBL" id="SPD88314.1"/>
    </source>
</evidence>
<dbReference type="EMBL" id="LT985188">
    <property type="protein sequence ID" value="SPD88314.1"/>
    <property type="molecule type" value="Genomic_DNA"/>
</dbReference>
<reference evidence="2 3" key="1">
    <citation type="submission" date="2018-02" db="EMBL/GenBank/DDBJ databases">
        <authorList>
            <person name="Cohen D.B."/>
            <person name="Kent A.D."/>
        </authorList>
    </citation>
    <scope>NUCLEOTIDE SEQUENCE [LARGE SCALE GENOMIC DNA]</scope>
    <source>
        <strain evidence="2">1</strain>
    </source>
</reference>